<feature type="region of interest" description="Disordered" evidence="3">
    <location>
        <begin position="285"/>
        <end position="342"/>
    </location>
</feature>
<comment type="similarity">
    <text evidence="1">Belongs to the herpesviridae ICP22 family.</text>
</comment>
<dbReference type="InterPro" id="IPR003403">
    <property type="entry name" value="IE68"/>
</dbReference>
<protein>
    <submittedName>
        <fullName evidence="4">Regulatory protein ICP22</fullName>
    </submittedName>
</protein>
<evidence type="ECO:0000256" key="2">
    <source>
        <dbReference type="ARBA" id="ARBA00022518"/>
    </source>
</evidence>
<feature type="compositionally biased region" description="Polar residues" evidence="3">
    <location>
        <begin position="160"/>
        <end position="172"/>
    </location>
</feature>
<proteinExistence type="inferred from homology"/>
<feature type="region of interest" description="Disordered" evidence="3">
    <location>
        <begin position="1"/>
        <end position="117"/>
    </location>
</feature>
<dbReference type="Proteomes" id="UP001143588">
    <property type="component" value="Segment"/>
</dbReference>
<dbReference type="KEGG" id="vg:80540194"/>
<feature type="compositionally biased region" description="Acidic residues" evidence="3">
    <location>
        <begin position="95"/>
        <end position="117"/>
    </location>
</feature>
<accession>A0A510J9V9</accession>
<dbReference type="EMBL" id="LC492974">
    <property type="protein sequence ID" value="BBM13233.1"/>
    <property type="molecule type" value="Genomic_DNA"/>
</dbReference>
<keyword evidence="2" id="KW-0244">Early protein</keyword>
<sequence length="412" mass="45409">MNPQQGAPVSAATHPSEPRPPSPPIGHSKRRCKTPKLYVESDSDSDASLTAGPRAACRGSSQSLASTSSDSDEGSSGRAPVKRPYWGAGRAFLDLEAESTSDSDADDATEPSGDECSVDWFLETRPRMSRKRRRVNLRLAASTDRQAEVVCPAFKRPRRQPSQEPSQETPTLPASPPQPHTRRSERLQRIRGKDEWDLDLRALRHNINQIFRGLRSTPISHGLANRLRRVVRDAYLMGYCRYRIAPDAWGHLLQVSGSRAFHLRNMVSKVEQRWEKVAVPMDLPPLAAPKYGPRCDEGQSDTSEGTTSAATDSDTPDDSSLDVERPGGNSRPQSEQSDSQGTDLDEDWMRAHECGQGEWDTPNPNSQPWLSVVLADTNSVGRSSEGSAKSAAAPHDSCRRMQFTEACPYPRA</sequence>
<feature type="compositionally biased region" description="Polar residues" evidence="3">
    <location>
        <begin position="330"/>
        <end position="342"/>
    </location>
</feature>
<evidence type="ECO:0000313" key="4">
    <source>
        <dbReference type="EMBL" id="BBM13233.1"/>
    </source>
</evidence>
<evidence type="ECO:0000256" key="3">
    <source>
        <dbReference type="SAM" id="MobiDB-lite"/>
    </source>
</evidence>
<dbReference type="RefSeq" id="YP_010801542.1">
    <property type="nucleotide sequence ID" value="NC_076965.1"/>
</dbReference>
<name>A0A510J9V9_9ALPH</name>
<dbReference type="GO" id="GO:0010468">
    <property type="term" value="P:regulation of gene expression"/>
    <property type="evidence" value="ECO:0007669"/>
    <property type="project" value="InterPro"/>
</dbReference>
<keyword evidence="5" id="KW-1185">Reference proteome</keyword>
<evidence type="ECO:0000256" key="1">
    <source>
        <dbReference type="ARBA" id="ARBA00007003"/>
    </source>
</evidence>
<feature type="compositionally biased region" description="Low complexity" evidence="3">
    <location>
        <begin position="300"/>
        <end position="313"/>
    </location>
</feature>
<feature type="region of interest" description="Disordered" evidence="3">
    <location>
        <begin position="148"/>
        <end position="189"/>
    </location>
</feature>
<gene>
    <name evidence="4" type="primary">US1</name>
</gene>
<reference evidence="4 5" key="1">
    <citation type="journal article" date="2020" name="J. Virol.">
        <title>Characterization of a Novel Alphaherpesvirus Isolated from the Fruit Bat Pteropus lylei in Vietnam.</title>
        <authorList>
            <person name="Inagaki T."/>
            <person name="Yamada S."/>
            <person name="Fujii H."/>
            <person name="Yoshikawa T."/>
            <person name="Shibamura M."/>
            <person name="Harada S."/>
            <person name="Fukushi S."/>
            <person name="Le M.Q."/>
            <person name="Nguyen C.T."/>
            <person name="Nguyen T.T.T."/>
            <person name="Nguyen T.T."/>
            <person name="Nguyen T.T."/>
            <person name="Quach V.T."/>
            <person name="Thong V.D."/>
            <person name="Mori K."/>
            <person name="Sasaki M."/>
            <person name="Setiyono A."/>
            <person name="Handharyani E."/>
            <person name="Takeyama H."/>
            <person name="Hasebe F."/>
            <person name="Saijo M."/>
        </authorList>
    </citation>
    <scope>NUCLEOTIDE SEQUENCE [LARGE SCALE GENOMIC DNA]</scope>
</reference>
<organism evidence="4 5">
    <name type="scientific">pteropodid alphaherpesvirus 2</name>
    <dbReference type="NCBI Taxonomy" id="3118716"/>
    <lineage>
        <taxon>Viruses</taxon>
        <taxon>Duplodnaviria</taxon>
        <taxon>Heunggongvirae</taxon>
        <taxon>Peploviricota</taxon>
        <taxon>Herviviricetes</taxon>
        <taxon>Herpesvirales</taxon>
        <taxon>Orthoherpesviridae</taxon>
        <taxon>Alphaherpesvirinae</taxon>
        <taxon>Simplexvirus</taxon>
        <taxon>Simplexvirus pteropodidalpha2</taxon>
    </lineage>
</organism>
<evidence type="ECO:0000313" key="5">
    <source>
        <dbReference type="Proteomes" id="UP001143588"/>
    </source>
</evidence>
<feature type="compositionally biased region" description="Low complexity" evidence="3">
    <location>
        <begin position="59"/>
        <end position="77"/>
    </location>
</feature>
<dbReference type="GeneID" id="80540194"/>
<dbReference type="Pfam" id="PF02479">
    <property type="entry name" value="Herpes_IE68"/>
    <property type="match status" value="1"/>
</dbReference>